<dbReference type="Proteomes" id="UP000268350">
    <property type="component" value="Unassembled WGS sequence"/>
</dbReference>
<sequence>MPETKTKTIPTPSDGRDNSDDGMAATNQLVERPQPAPPTNSRRQPRSHLSQQGRRDATDFTASQEVKLKAGDMRMAKIQISLSNLRTEMEETHKQLQNLCKTIKVDVDEE</sequence>
<dbReference type="EMBL" id="OUUW01000010">
    <property type="protein sequence ID" value="SPP85792.1"/>
    <property type="molecule type" value="Genomic_DNA"/>
</dbReference>
<accession>A0A3B0JZE1</accession>
<dbReference type="OrthoDB" id="7871222at2759"/>
<dbReference type="AlphaFoldDB" id="A0A3B0JZE1"/>
<evidence type="ECO:0000313" key="4">
    <source>
        <dbReference type="Proteomes" id="UP000268350"/>
    </source>
</evidence>
<proteinExistence type="predicted"/>
<name>A0A3B0JZE1_DROGU</name>
<dbReference type="STRING" id="7266.A0A3B0JZE1"/>
<dbReference type="OMA" id="RDLCKAM"/>
<feature type="coiled-coil region" evidence="1">
    <location>
        <begin position="75"/>
        <end position="102"/>
    </location>
</feature>
<gene>
    <name evidence="3" type="ORF">DGUA_6G004332</name>
</gene>
<keyword evidence="4" id="KW-1185">Reference proteome</keyword>
<feature type="region of interest" description="Disordered" evidence="2">
    <location>
        <begin position="1"/>
        <end position="62"/>
    </location>
</feature>
<evidence type="ECO:0000256" key="1">
    <source>
        <dbReference type="SAM" id="Coils"/>
    </source>
</evidence>
<evidence type="ECO:0000313" key="3">
    <source>
        <dbReference type="EMBL" id="SPP85792.1"/>
    </source>
</evidence>
<organism evidence="3 4">
    <name type="scientific">Drosophila guanche</name>
    <name type="common">Fruit fly</name>
    <dbReference type="NCBI Taxonomy" id="7266"/>
    <lineage>
        <taxon>Eukaryota</taxon>
        <taxon>Metazoa</taxon>
        <taxon>Ecdysozoa</taxon>
        <taxon>Arthropoda</taxon>
        <taxon>Hexapoda</taxon>
        <taxon>Insecta</taxon>
        <taxon>Pterygota</taxon>
        <taxon>Neoptera</taxon>
        <taxon>Endopterygota</taxon>
        <taxon>Diptera</taxon>
        <taxon>Brachycera</taxon>
        <taxon>Muscomorpha</taxon>
        <taxon>Ephydroidea</taxon>
        <taxon>Drosophilidae</taxon>
        <taxon>Drosophila</taxon>
        <taxon>Sophophora</taxon>
    </lineage>
</organism>
<keyword evidence="1" id="KW-0175">Coiled coil</keyword>
<evidence type="ECO:0000256" key="2">
    <source>
        <dbReference type="SAM" id="MobiDB-lite"/>
    </source>
</evidence>
<feature type="compositionally biased region" description="Polar residues" evidence="2">
    <location>
        <begin position="39"/>
        <end position="52"/>
    </location>
</feature>
<reference evidence="4" key="1">
    <citation type="submission" date="2018-01" db="EMBL/GenBank/DDBJ databases">
        <authorList>
            <person name="Alioto T."/>
            <person name="Alioto T."/>
        </authorList>
    </citation>
    <scope>NUCLEOTIDE SEQUENCE [LARGE SCALE GENOMIC DNA]</scope>
</reference>
<protein>
    <submittedName>
        <fullName evidence="3">Uncharacterized protein</fullName>
    </submittedName>
</protein>